<feature type="domain" description="HTH marR-type" evidence="1">
    <location>
        <begin position="14"/>
        <end position="150"/>
    </location>
</feature>
<proteinExistence type="predicted"/>
<protein>
    <submittedName>
        <fullName evidence="2">MarR family winged helix-turn-helix transcriptional regulator</fullName>
    </submittedName>
</protein>
<dbReference type="PROSITE" id="PS50995">
    <property type="entry name" value="HTH_MARR_2"/>
    <property type="match status" value="1"/>
</dbReference>
<dbReference type="Proteomes" id="UP001595847">
    <property type="component" value="Unassembled WGS sequence"/>
</dbReference>
<evidence type="ECO:0000313" key="3">
    <source>
        <dbReference type="Proteomes" id="UP001595847"/>
    </source>
</evidence>
<dbReference type="PANTHER" id="PTHR33164:SF99">
    <property type="entry name" value="MARR FAMILY REGULATORY PROTEIN"/>
    <property type="match status" value="1"/>
</dbReference>
<organism evidence="2 3">
    <name type="scientific">Nocardiopsis sediminis</name>
    <dbReference type="NCBI Taxonomy" id="1778267"/>
    <lineage>
        <taxon>Bacteria</taxon>
        <taxon>Bacillati</taxon>
        <taxon>Actinomycetota</taxon>
        <taxon>Actinomycetes</taxon>
        <taxon>Streptosporangiales</taxon>
        <taxon>Nocardiopsidaceae</taxon>
        <taxon>Nocardiopsis</taxon>
    </lineage>
</organism>
<dbReference type="EMBL" id="JBHSBH010000012">
    <property type="protein sequence ID" value="MFC3998191.1"/>
    <property type="molecule type" value="Genomic_DNA"/>
</dbReference>
<sequence length="157" mass="17651">MTPMDGVRWLDADEQRTWRSFLRANSQIEQELDRDLQERNGLTLVEYGILVSLSEAEGRRMRMRGLADSVIVSKSRLSHQIARLEQAGHVRRETCAEDRRGSWAVLTDKGARVLAEAATGHVTKVRARLFDRLTPEQSAALGEIMSALEVGALEPRP</sequence>
<evidence type="ECO:0000313" key="2">
    <source>
        <dbReference type="EMBL" id="MFC3998191.1"/>
    </source>
</evidence>
<gene>
    <name evidence="2" type="ORF">ACFOVU_19860</name>
</gene>
<dbReference type="Pfam" id="PF12802">
    <property type="entry name" value="MarR_2"/>
    <property type="match status" value="1"/>
</dbReference>
<dbReference type="SUPFAM" id="SSF46785">
    <property type="entry name" value="Winged helix' DNA-binding domain"/>
    <property type="match status" value="1"/>
</dbReference>
<dbReference type="RefSeq" id="WP_378535793.1">
    <property type="nucleotide sequence ID" value="NZ_JBHSBH010000012.1"/>
</dbReference>
<dbReference type="PRINTS" id="PR00598">
    <property type="entry name" value="HTHMARR"/>
</dbReference>
<accession>A0ABV8FU89</accession>
<dbReference type="Gene3D" id="1.10.10.10">
    <property type="entry name" value="Winged helix-like DNA-binding domain superfamily/Winged helix DNA-binding domain"/>
    <property type="match status" value="1"/>
</dbReference>
<reference evidence="3" key="1">
    <citation type="journal article" date="2019" name="Int. J. Syst. Evol. Microbiol.">
        <title>The Global Catalogue of Microorganisms (GCM) 10K type strain sequencing project: providing services to taxonomists for standard genome sequencing and annotation.</title>
        <authorList>
            <consortium name="The Broad Institute Genomics Platform"/>
            <consortium name="The Broad Institute Genome Sequencing Center for Infectious Disease"/>
            <person name="Wu L."/>
            <person name="Ma J."/>
        </authorList>
    </citation>
    <scope>NUCLEOTIDE SEQUENCE [LARGE SCALE GENOMIC DNA]</scope>
    <source>
        <strain evidence="3">TBRC 1826</strain>
    </source>
</reference>
<dbReference type="SMART" id="SM00347">
    <property type="entry name" value="HTH_MARR"/>
    <property type="match status" value="1"/>
</dbReference>
<keyword evidence="3" id="KW-1185">Reference proteome</keyword>
<dbReference type="InterPro" id="IPR000835">
    <property type="entry name" value="HTH_MarR-typ"/>
</dbReference>
<dbReference type="PANTHER" id="PTHR33164">
    <property type="entry name" value="TRANSCRIPTIONAL REGULATOR, MARR FAMILY"/>
    <property type="match status" value="1"/>
</dbReference>
<comment type="caution">
    <text evidence="2">The sequence shown here is derived from an EMBL/GenBank/DDBJ whole genome shotgun (WGS) entry which is preliminary data.</text>
</comment>
<evidence type="ECO:0000259" key="1">
    <source>
        <dbReference type="PROSITE" id="PS50995"/>
    </source>
</evidence>
<name>A0ABV8FU89_9ACTN</name>
<dbReference type="InterPro" id="IPR036388">
    <property type="entry name" value="WH-like_DNA-bd_sf"/>
</dbReference>
<dbReference type="InterPro" id="IPR036390">
    <property type="entry name" value="WH_DNA-bd_sf"/>
</dbReference>
<dbReference type="InterPro" id="IPR039422">
    <property type="entry name" value="MarR/SlyA-like"/>
</dbReference>